<dbReference type="Proteomes" id="UP001159363">
    <property type="component" value="Chromosome 5"/>
</dbReference>
<accession>A0ABQ9HB95</accession>
<name>A0ABQ9HB95_9NEOP</name>
<evidence type="ECO:0000313" key="1">
    <source>
        <dbReference type="EMBL" id="KAJ8881544.1"/>
    </source>
</evidence>
<protein>
    <submittedName>
        <fullName evidence="1">Uncharacterized protein</fullName>
    </submittedName>
</protein>
<dbReference type="InterPro" id="IPR012337">
    <property type="entry name" value="RNaseH-like_sf"/>
</dbReference>
<reference evidence="1 2" key="1">
    <citation type="submission" date="2023-02" db="EMBL/GenBank/DDBJ databases">
        <title>LHISI_Scaffold_Assembly.</title>
        <authorList>
            <person name="Stuart O.P."/>
            <person name="Cleave R."/>
            <person name="Magrath M.J.L."/>
            <person name="Mikheyev A.S."/>
        </authorList>
    </citation>
    <scope>NUCLEOTIDE SEQUENCE [LARGE SCALE GENOMIC DNA]</scope>
    <source>
        <strain evidence="1">Daus_M_001</strain>
        <tissue evidence="1">Leg muscle</tissue>
    </source>
</reference>
<comment type="caution">
    <text evidence="1">The sequence shown here is derived from an EMBL/GenBank/DDBJ whole genome shotgun (WGS) entry which is preliminary data.</text>
</comment>
<dbReference type="SUPFAM" id="SSF53098">
    <property type="entry name" value="Ribonuclease H-like"/>
    <property type="match status" value="1"/>
</dbReference>
<gene>
    <name evidence="1" type="ORF">PR048_018026</name>
</gene>
<organism evidence="1 2">
    <name type="scientific">Dryococelus australis</name>
    <dbReference type="NCBI Taxonomy" id="614101"/>
    <lineage>
        <taxon>Eukaryota</taxon>
        <taxon>Metazoa</taxon>
        <taxon>Ecdysozoa</taxon>
        <taxon>Arthropoda</taxon>
        <taxon>Hexapoda</taxon>
        <taxon>Insecta</taxon>
        <taxon>Pterygota</taxon>
        <taxon>Neoptera</taxon>
        <taxon>Polyneoptera</taxon>
        <taxon>Phasmatodea</taxon>
        <taxon>Verophasmatodea</taxon>
        <taxon>Anareolatae</taxon>
        <taxon>Phasmatidae</taxon>
        <taxon>Eurycanthinae</taxon>
        <taxon>Dryococelus</taxon>
    </lineage>
</organism>
<sequence>MLLLINLTEGRIFDEYSLTWCLPTPTEPSPIKIFIVTDNASNMKAAFNGTNYIHRFYFAHPQQLTVSGAKTSTPNIACKIIGHYNRLCRVTARLDKVQENMQLPKLKLIQDGETRWCSKFVMLGRLLILREHIGADLSSSNLDIDCLSSPEWRLADGTVYVFNNTYPTASVVIPIIHCLKEETENYVKKYINEHGRGIPFARNLFKALTSRFPLLKMDDKLGIYYC</sequence>
<proteinExistence type="predicted"/>
<dbReference type="EMBL" id="JARBHB010000006">
    <property type="protein sequence ID" value="KAJ8881544.1"/>
    <property type="molecule type" value="Genomic_DNA"/>
</dbReference>
<evidence type="ECO:0000313" key="2">
    <source>
        <dbReference type="Proteomes" id="UP001159363"/>
    </source>
</evidence>
<keyword evidence="2" id="KW-1185">Reference proteome</keyword>